<dbReference type="EMBL" id="CM043787">
    <property type="protein sequence ID" value="KAI4829818.1"/>
    <property type="molecule type" value="Genomic_DNA"/>
</dbReference>
<feature type="non-terminal residue" evidence="1">
    <location>
        <position position="1"/>
    </location>
</feature>
<keyword evidence="2" id="KW-1185">Reference proteome</keyword>
<feature type="non-terminal residue" evidence="1">
    <location>
        <position position="67"/>
    </location>
</feature>
<protein>
    <submittedName>
        <fullName evidence="1">Uncharacterized protein</fullName>
    </submittedName>
</protein>
<proteinExistence type="predicted"/>
<sequence>KQFLSPTKAESSPKKNNQKDLVDAGMQARLGRPSSKNVCVSRLLLSGSSLSFLYLADTVTVTDFRRR</sequence>
<evidence type="ECO:0000313" key="2">
    <source>
        <dbReference type="Proteomes" id="UP001057452"/>
    </source>
</evidence>
<reference evidence="1" key="1">
    <citation type="submission" date="2022-05" db="EMBL/GenBank/DDBJ databases">
        <title>Chromosome-level genome of Chaenocephalus aceratus.</title>
        <authorList>
            <person name="Park H."/>
        </authorList>
    </citation>
    <scope>NUCLEOTIDE SEQUENCE</scope>
    <source>
        <strain evidence="1">KU_202001</strain>
    </source>
</reference>
<comment type="caution">
    <text evidence="1">The sequence shown here is derived from an EMBL/GenBank/DDBJ whole genome shotgun (WGS) entry which is preliminary data.</text>
</comment>
<name>A0ACB9XS41_CHAAC</name>
<accession>A0ACB9XS41</accession>
<gene>
    <name evidence="1" type="ORF">KUCAC02_001483</name>
</gene>
<dbReference type="Proteomes" id="UP001057452">
    <property type="component" value="Chromosome 3"/>
</dbReference>
<evidence type="ECO:0000313" key="1">
    <source>
        <dbReference type="EMBL" id="KAI4829818.1"/>
    </source>
</evidence>
<organism evidence="1 2">
    <name type="scientific">Chaenocephalus aceratus</name>
    <name type="common">Blackfin icefish</name>
    <name type="synonym">Chaenichthys aceratus</name>
    <dbReference type="NCBI Taxonomy" id="36190"/>
    <lineage>
        <taxon>Eukaryota</taxon>
        <taxon>Metazoa</taxon>
        <taxon>Chordata</taxon>
        <taxon>Craniata</taxon>
        <taxon>Vertebrata</taxon>
        <taxon>Euteleostomi</taxon>
        <taxon>Actinopterygii</taxon>
        <taxon>Neopterygii</taxon>
        <taxon>Teleostei</taxon>
        <taxon>Neoteleostei</taxon>
        <taxon>Acanthomorphata</taxon>
        <taxon>Eupercaria</taxon>
        <taxon>Perciformes</taxon>
        <taxon>Notothenioidei</taxon>
        <taxon>Channichthyidae</taxon>
        <taxon>Chaenocephalus</taxon>
    </lineage>
</organism>